<comment type="caution">
    <text evidence="2">The sequence shown here is derived from an EMBL/GenBank/DDBJ whole genome shotgun (WGS) entry which is preliminary data.</text>
</comment>
<evidence type="ECO:0000256" key="1">
    <source>
        <dbReference type="SAM" id="MobiDB-lite"/>
    </source>
</evidence>
<dbReference type="SUPFAM" id="SSF56112">
    <property type="entry name" value="Protein kinase-like (PK-like)"/>
    <property type="match status" value="1"/>
</dbReference>
<dbReference type="AlphaFoldDB" id="A0A0F9YP19"/>
<dbReference type="PANTHER" id="PTHR12984:SF3">
    <property type="entry name" value="N-TERMINAL KINASE-LIKE PROTEIN"/>
    <property type="match status" value="1"/>
</dbReference>
<dbReference type="EMBL" id="JPQZ01000076">
    <property type="protein sequence ID" value="KKO74392.1"/>
    <property type="molecule type" value="Genomic_DNA"/>
</dbReference>
<dbReference type="VEuPathDB" id="MicrosporidiaDB:AAJ76_750004961"/>
<dbReference type="OMA" id="YKEYLMI"/>
<dbReference type="VEuPathDB" id="MicrosporidiaDB:NCER_100756"/>
<evidence type="ECO:0000313" key="2">
    <source>
        <dbReference type="EMBL" id="KKO74392.1"/>
    </source>
</evidence>
<dbReference type="OrthoDB" id="447103at2759"/>
<feature type="compositionally biased region" description="Acidic residues" evidence="1">
    <location>
        <begin position="462"/>
        <end position="471"/>
    </location>
</feature>
<organism evidence="2 3">
    <name type="scientific">Vairimorpha ceranae</name>
    <dbReference type="NCBI Taxonomy" id="40302"/>
    <lineage>
        <taxon>Eukaryota</taxon>
        <taxon>Fungi</taxon>
        <taxon>Fungi incertae sedis</taxon>
        <taxon>Microsporidia</taxon>
        <taxon>Nosematidae</taxon>
        <taxon>Vairimorpha</taxon>
    </lineage>
</organism>
<dbReference type="Proteomes" id="UP000034350">
    <property type="component" value="Unassembled WGS sequence"/>
</dbReference>
<gene>
    <name evidence="2" type="ORF">AAJ76_750004961</name>
</gene>
<evidence type="ECO:0000313" key="3">
    <source>
        <dbReference type="Proteomes" id="UP000034350"/>
    </source>
</evidence>
<dbReference type="InterPro" id="IPR051177">
    <property type="entry name" value="CIK-Related_Protein"/>
</dbReference>
<accession>A0A0F9YP19</accession>
<feature type="region of interest" description="Disordered" evidence="1">
    <location>
        <begin position="451"/>
        <end position="471"/>
    </location>
</feature>
<dbReference type="GeneID" id="36321322"/>
<dbReference type="GO" id="GO:0005737">
    <property type="term" value="C:cytoplasm"/>
    <property type="evidence" value="ECO:0007669"/>
    <property type="project" value="TreeGrafter"/>
</dbReference>
<proteinExistence type="predicted"/>
<dbReference type="InterPro" id="IPR011009">
    <property type="entry name" value="Kinase-like_dom_sf"/>
</dbReference>
<protein>
    <submittedName>
        <fullName evidence="2">Gtpase sar1 related small g protein</fullName>
    </submittedName>
</protein>
<name>A0A0F9YP19_9MICR</name>
<dbReference type="Gene3D" id="1.10.510.10">
    <property type="entry name" value="Transferase(Phosphotransferase) domain 1"/>
    <property type="match status" value="1"/>
</dbReference>
<sequence length="471" mass="55770">MFLSKIFSFSTKNEEIIYENIAYKMIKTCRDDKIVTKFVYKRSIKQYVLLNNIHHDNLIKPTKINTKSNIFYTQLLFPFNKVYKSGTKEFNKHIFYCLANAIDFLHKKCNILHNNIDIESLFFTEDGKIVLGGFENSKTTSYHDPDNIQFSNLVQKFLKVSTNIESFINENKTSSQYFIDNDIFFFGFDSHNVEHKIEFIRSVKDKHNEFVEIYKKKIIRIFVKDLSKDYDKFYKEEILNMIFSLDVDCYEDVLPSLFYVLDSNVRLFLFRNCKVYTKKIESLDKCLDSLLLGLKIKKNDLRKETINFLKRNFNKFTDLSIVKILEYMFVNISEPEDILLILNYVNSTKPRLSNTDIIYNMCKKYVTITGCKNETLKTIHLFYTSFNKHKVSVELLPLLCTYLADSKVQNSTFLLVEDILADLKCHKEKILSKEWSFTDLFGNNKTLKSKSAENINEKEQQNSDEEWDDDW</sequence>
<dbReference type="VEuPathDB" id="MicrosporidiaDB:G9O61_00g012820"/>
<dbReference type="PANTHER" id="PTHR12984">
    <property type="entry name" value="SCY1-RELATED S/T PROTEIN KINASE-LIKE"/>
    <property type="match status" value="1"/>
</dbReference>
<reference evidence="2 3" key="1">
    <citation type="journal article" date="2015" name="Environ. Microbiol.">
        <title>Genome analyses suggest the presence of polyploidy and recent human-driven expansions in eight global populations of the honeybee pathogen Nosema ceranae.</title>
        <authorList>
            <person name="Pelin A."/>
            <person name="Selman M."/>
            <person name="Aris-Brosou S."/>
            <person name="Farinelli L."/>
            <person name="Corradi N."/>
        </authorList>
    </citation>
    <scope>NUCLEOTIDE SEQUENCE [LARGE SCALE GENOMIC DNA]</scope>
    <source>
        <strain evidence="2 3">PA08 1199</strain>
    </source>
</reference>
<dbReference type="GO" id="GO:0006409">
    <property type="term" value="P:tRNA export from nucleus"/>
    <property type="evidence" value="ECO:0007669"/>
    <property type="project" value="TreeGrafter"/>
</dbReference>
<keyword evidence="3" id="KW-1185">Reference proteome</keyword>
<dbReference type="RefSeq" id="XP_024330134.1">
    <property type="nucleotide sequence ID" value="XM_024476369.1"/>
</dbReference>